<organism evidence="3 4">
    <name type="scientific">Recurvomyces mirabilis</name>
    <dbReference type="NCBI Taxonomy" id="574656"/>
    <lineage>
        <taxon>Eukaryota</taxon>
        <taxon>Fungi</taxon>
        <taxon>Dikarya</taxon>
        <taxon>Ascomycota</taxon>
        <taxon>Pezizomycotina</taxon>
        <taxon>Dothideomycetes</taxon>
        <taxon>Dothideomycetidae</taxon>
        <taxon>Mycosphaerellales</taxon>
        <taxon>Teratosphaeriaceae</taxon>
        <taxon>Recurvomyces</taxon>
    </lineage>
</organism>
<dbReference type="EMBL" id="JAUTXT010000039">
    <property type="protein sequence ID" value="KAK3671798.1"/>
    <property type="molecule type" value="Genomic_DNA"/>
</dbReference>
<comment type="caution">
    <text evidence="3">The sequence shown here is derived from an EMBL/GenBank/DDBJ whole genome shotgun (WGS) entry which is preliminary data.</text>
</comment>
<protein>
    <recommendedName>
        <fullName evidence="2">Transcription factor TFIIIC triple barrel domain-containing protein</fullName>
    </recommendedName>
</protein>
<accession>A0AAE0TUW1</accession>
<feature type="compositionally biased region" description="Polar residues" evidence="1">
    <location>
        <begin position="375"/>
        <end position="384"/>
    </location>
</feature>
<dbReference type="AlphaFoldDB" id="A0AAE0TUW1"/>
<gene>
    <name evidence="3" type="ORF">LTR78_008343</name>
</gene>
<evidence type="ECO:0000259" key="2">
    <source>
        <dbReference type="Pfam" id="PF10419"/>
    </source>
</evidence>
<feature type="region of interest" description="Disordered" evidence="1">
    <location>
        <begin position="283"/>
        <end position="303"/>
    </location>
</feature>
<evidence type="ECO:0000313" key="3">
    <source>
        <dbReference type="EMBL" id="KAK3671798.1"/>
    </source>
</evidence>
<keyword evidence="4" id="KW-1185">Reference proteome</keyword>
<feature type="region of interest" description="Disordered" evidence="1">
    <location>
        <begin position="328"/>
        <end position="472"/>
    </location>
</feature>
<name>A0AAE0TUW1_9PEZI</name>
<feature type="compositionally biased region" description="Polar residues" evidence="1">
    <location>
        <begin position="411"/>
        <end position="435"/>
    </location>
</feature>
<reference evidence="3" key="1">
    <citation type="submission" date="2023-07" db="EMBL/GenBank/DDBJ databases">
        <title>Black Yeasts Isolated from many extreme environments.</title>
        <authorList>
            <person name="Coleine C."/>
            <person name="Stajich J.E."/>
            <person name="Selbmann L."/>
        </authorList>
    </citation>
    <scope>NUCLEOTIDE SEQUENCE</scope>
    <source>
        <strain evidence="3">CCFEE 5485</strain>
    </source>
</reference>
<feature type="compositionally biased region" description="Polar residues" evidence="1">
    <location>
        <begin position="340"/>
        <end position="350"/>
    </location>
</feature>
<feature type="region of interest" description="Disordered" evidence="1">
    <location>
        <begin position="183"/>
        <end position="212"/>
    </location>
</feature>
<sequence>MSSFCQCRSSAARLEASEVQPPIVRTHARRAANRWSTHSDVMEDDSEWEYEYDEHETEDLYFTLDLTTHVPDAVPIAKSARNGKPAPRLAPPAREQTPLEPAKLQILDLHTKNPFVKFNDGVYSCHWHIDLGTQIHVVEQGAIADPVRKGHVLDVVATSQTRLLAEPVTLKARPGAIDLTSEEHGEVASTDDPAAVSSAQPLPPSDLSTLQPGQQLVVPPEVVKNPVMAAQASFFERLSAIKLAKGENDIIPVGAVKFYAPPANEDEIRQRALAAASQQEIAADVPTATARPKGRGRKRAHGEMATDDLAANARPAKIAARTSAVSAMPHPILPPDSVHETTLPSSSTVQYRLPGQDVSPRKFPSTALEERKTTRPSSEVQQHFSPVPYSLPSSFPPEKSLSPTIPEHATSPATQEASSTVAPQPSLESRSQSGNALADLLRQSPTSMPPDGPSASLARPFSEANGAATTPD</sequence>
<evidence type="ECO:0000256" key="1">
    <source>
        <dbReference type="SAM" id="MobiDB-lite"/>
    </source>
</evidence>
<evidence type="ECO:0000313" key="4">
    <source>
        <dbReference type="Proteomes" id="UP001274830"/>
    </source>
</evidence>
<dbReference type="Pfam" id="PF10419">
    <property type="entry name" value="TFIIIC_sub6"/>
    <property type="match status" value="1"/>
</dbReference>
<dbReference type="Proteomes" id="UP001274830">
    <property type="component" value="Unassembled WGS sequence"/>
</dbReference>
<feature type="domain" description="Transcription factor TFIIIC triple barrel" evidence="2">
    <location>
        <begin position="56"/>
        <end position="171"/>
    </location>
</feature>
<dbReference type="InterPro" id="IPR019481">
    <property type="entry name" value="TFIIIC_triple_barrel"/>
</dbReference>
<dbReference type="Gene3D" id="2.60.40.4370">
    <property type="match status" value="1"/>
</dbReference>
<proteinExistence type="predicted"/>